<protein>
    <submittedName>
        <fullName evidence="2">Uncharacterized protein</fullName>
    </submittedName>
</protein>
<feature type="transmembrane region" description="Helical" evidence="1">
    <location>
        <begin position="43"/>
        <end position="65"/>
    </location>
</feature>
<dbReference type="Gramene" id="ONK63155">
    <property type="protein sequence ID" value="ONK63155"/>
    <property type="gene ID" value="A4U43_C07F11980"/>
</dbReference>
<proteinExistence type="predicted"/>
<dbReference type="Proteomes" id="UP000243459">
    <property type="component" value="Chromosome 7"/>
</dbReference>
<reference evidence="3" key="1">
    <citation type="journal article" date="2017" name="Nat. Commun.">
        <title>The asparagus genome sheds light on the origin and evolution of a young Y chromosome.</title>
        <authorList>
            <person name="Harkess A."/>
            <person name="Zhou J."/>
            <person name="Xu C."/>
            <person name="Bowers J.E."/>
            <person name="Van der Hulst R."/>
            <person name="Ayyampalayam S."/>
            <person name="Mercati F."/>
            <person name="Riccardi P."/>
            <person name="McKain M.R."/>
            <person name="Kakrana A."/>
            <person name="Tang H."/>
            <person name="Ray J."/>
            <person name="Groenendijk J."/>
            <person name="Arikit S."/>
            <person name="Mathioni S.M."/>
            <person name="Nakano M."/>
            <person name="Shan H."/>
            <person name="Telgmann-Rauber A."/>
            <person name="Kanno A."/>
            <person name="Yue Z."/>
            <person name="Chen H."/>
            <person name="Li W."/>
            <person name="Chen Y."/>
            <person name="Xu X."/>
            <person name="Zhang Y."/>
            <person name="Luo S."/>
            <person name="Chen H."/>
            <person name="Gao J."/>
            <person name="Mao Z."/>
            <person name="Pires J.C."/>
            <person name="Luo M."/>
            <person name="Kudrna D."/>
            <person name="Wing R.A."/>
            <person name="Meyers B.C."/>
            <person name="Yi K."/>
            <person name="Kong H."/>
            <person name="Lavrijsen P."/>
            <person name="Sunseri F."/>
            <person name="Falavigna A."/>
            <person name="Ye Y."/>
            <person name="Leebens-Mack J.H."/>
            <person name="Chen G."/>
        </authorList>
    </citation>
    <scope>NUCLEOTIDE SEQUENCE [LARGE SCALE GENOMIC DNA]</scope>
    <source>
        <strain evidence="3">cv. DH0086</strain>
    </source>
</reference>
<name>A0A5P1EB91_ASPOF</name>
<evidence type="ECO:0000256" key="1">
    <source>
        <dbReference type="SAM" id="Phobius"/>
    </source>
</evidence>
<keyword evidence="1" id="KW-0812">Transmembrane</keyword>
<keyword evidence="1" id="KW-1133">Transmembrane helix</keyword>
<evidence type="ECO:0000313" key="2">
    <source>
        <dbReference type="EMBL" id="ONK63155.1"/>
    </source>
</evidence>
<feature type="non-terminal residue" evidence="2">
    <location>
        <position position="1"/>
    </location>
</feature>
<keyword evidence="3" id="KW-1185">Reference proteome</keyword>
<dbReference type="AlphaFoldDB" id="A0A5P1EB91"/>
<keyword evidence="1" id="KW-0472">Membrane</keyword>
<evidence type="ECO:0000313" key="3">
    <source>
        <dbReference type="Proteomes" id="UP000243459"/>
    </source>
</evidence>
<accession>A0A5P1EB91</accession>
<gene>
    <name evidence="2" type="ORF">A4U43_C07F11980</name>
</gene>
<organism evidence="2 3">
    <name type="scientific">Asparagus officinalis</name>
    <name type="common">Garden asparagus</name>
    <dbReference type="NCBI Taxonomy" id="4686"/>
    <lineage>
        <taxon>Eukaryota</taxon>
        <taxon>Viridiplantae</taxon>
        <taxon>Streptophyta</taxon>
        <taxon>Embryophyta</taxon>
        <taxon>Tracheophyta</taxon>
        <taxon>Spermatophyta</taxon>
        <taxon>Magnoliopsida</taxon>
        <taxon>Liliopsida</taxon>
        <taxon>Asparagales</taxon>
        <taxon>Asparagaceae</taxon>
        <taxon>Asparagoideae</taxon>
        <taxon>Asparagus</taxon>
    </lineage>
</organism>
<sequence length="73" mass="7938">GCGGAECIGMGTRVGYQALHGHLPWADWIRVRGVADGLVHREALFVSMFNPLLLVIVAVLGWAILDEKLYFGT</sequence>
<dbReference type="EMBL" id="CM007387">
    <property type="protein sequence ID" value="ONK63155.1"/>
    <property type="molecule type" value="Genomic_DNA"/>
</dbReference>